<dbReference type="GeneID" id="42005581"/>
<evidence type="ECO:0000259" key="1">
    <source>
        <dbReference type="Pfam" id="PF25372"/>
    </source>
</evidence>
<comment type="caution">
    <text evidence="2">The sequence shown here is derived from an EMBL/GenBank/DDBJ whole genome shotgun (WGS) entry which is preliminary data.</text>
</comment>
<dbReference type="SMART" id="SM00367">
    <property type="entry name" value="LRR_CC"/>
    <property type="match status" value="7"/>
</dbReference>
<dbReference type="Proteomes" id="UP000319731">
    <property type="component" value="Unassembled WGS sequence"/>
</dbReference>
<gene>
    <name evidence="2" type="ORF">SmJEL517_g04356</name>
</gene>
<dbReference type="PANTHER" id="PTHR13318:SF190">
    <property type="entry name" value="PARTNER OF PAIRED, ISOFORM B"/>
    <property type="match status" value="1"/>
</dbReference>
<dbReference type="SUPFAM" id="SSF52047">
    <property type="entry name" value="RNI-like"/>
    <property type="match status" value="1"/>
</dbReference>
<dbReference type="Pfam" id="PF25372">
    <property type="entry name" value="DUF7885"/>
    <property type="match status" value="1"/>
</dbReference>
<dbReference type="Gene3D" id="3.80.10.10">
    <property type="entry name" value="Ribonuclease Inhibitor"/>
    <property type="match status" value="2"/>
</dbReference>
<proteinExistence type="predicted"/>
<keyword evidence="3" id="KW-1185">Reference proteome</keyword>
<dbReference type="InterPro" id="IPR032675">
    <property type="entry name" value="LRR_dom_sf"/>
</dbReference>
<protein>
    <recommendedName>
        <fullName evidence="1">F-box/LRR-repeat protein 15-like leucin rich repeat domain-containing protein</fullName>
    </recommendedName>
</protein>
<evidence type="ECO:0000313" key="3">
    <source>
        <dbReference type="Proteomes" id="UP000319731"/>
    </source>
</evidence>
<dbReference type="AlphaFoldDB" id="A0A507BSF6"/>
<dbReference type="InterPro" id="IPR006553">
    <property type="entry name" value="Leu-rich_rpt_Cys-con_subtyp"/>
</dbReference>
<accession>A0A507BSF6</accession>
<name>A0A507BSF6_9FUNG</name>
<dbReference type="PANTHER" id="PTHR13318">
    <property type="entry name" value="PARTNER OF PAIRED, ISOFORM B-RELATED"/>
    <property type="match status" value="1"/>
</dbReference>
<dbReference type="InterPro" id="IPR057207">
    <property type="entry name" value="FBXL15_LRR"/>
</dbReference>
<dbReference type="OrthoDB" id="2153104at2759"/>
<organism evidence="2 3">
    <name type="scientific">Synchytrium microbalum</name>
    <dbReference type="NCBI Taxonomy" id="1806994"/>
    <lineage>
        <taxon>Eukaryota</taxon>
        <taxon>Fungi</taxon>
        <taxon>Fungi incertae sedis</taxon>
        <taxon>Chytridiomycota</taxon>
        <taxon>Chytridiomycota incertae sedis</taxon>
        <taxon>Chytridiomycetes</taxon>
        <taxon>Synchytriales</taxon>
        <taxon>Synchytriaceae</taxon>
        <taxon>Synchytrium</taxon>
    </lineage>
</organism>
<dbReference type="STRING" id="1806994.A0A507BSF6"/>
<evidence type="ECO:0000313" key="2">
    <source>
        <dbReference type="EMBL" id="TPX32550.1"/>
    </source>
</evidence>
<sequence>MDASHPDHAMTIRDKEPAVPHNNLLLPLELLQHILHFLVLDSTNYPYKDPQLDLYSVLQTCRFWCLAATPLLYRAPNFTTLRAFDKFVNCIQAAVNSANTTDGTNNMNAQCMRSFSLHASTPKLPLFIRNYHIISIAESRPMLTTINLSNCRNLTDEAIIAIVTATCTTLVSLSLDGCCQLRDTAVSVVASFCSPWNKLSSLSLRDCPFISNTGVLFINRFLRSSLRHLDISGCKRISDTAVLSLFETTLDDDNEKVVEDVVLPVLKLQSFKCIRVPKLTRAAFLTIMDGVSALGVDDLEISVPAPPKGSPNWHFFAFPTTSLANITRLNLAKLKYLDDSKILQLSDYAHKWVELSLTELCCASDTVMVLIAHASRLKVLRLSGDAITDDVIQNLGISRCPGLLNSLDLSECENVSDAAFETWFKNTTNQCNQHPKCPNLTTINLAQCTKITSTTISLFITHCLPSSLTKLNITATAAATSFCKHTLDLASQFPSEFCKLRGIKNFKEMTYGMHERACLGLVPDVCGANGFEVVLGRDEMTCIRCLNDRVDDGTEDEGGER</sequence>
<dbReference type="GO" id="GO:0019005">
    <property type="term" value="C:SCF ubiquitin ligase complex"/>
    <property type="evidence" value="ECO:0007669"/>
    <property type="project" value="TreeGrafter"/>
</dbReference>
<dbReference type="EMBL" id="QEAO01000029">
    <property type="protein sequence ID" value="TPX32550.1"/>
    <property type="molecule type" value="Genomic_DNA"/>
</dbReference>
<feature type="domain" description="F-box/LRR-repeat protein 15-like leucin rich repeat" evidence="1">
    <location>
        <begin position="139"/>
        <end position="247"/>
    </location>
</feature>
<dbReference type="RefSeq" id="XP_031023737.1">
    <property type="nucleotide sequence ID" value="XM_031170284.1"/>
</dbReference>
<reference evidence="2 3" key="1">
    <citation type="journal article" date="2019" name="Sci. Rep.">
        <title>Comparative genomics of chytrid fungi reveal insights into the obligate biotrophic and pathogenic lifestyle of Synchytrium endobioticum.</title>
        <authorList>
            <person name="van de Vossenberg B.T.L.H."/>
            <person name="Warris S."/>
            <person name="Nguyen H.D.T."/>
            <person name="van Gent-Pelzer M.P.E."/>
            <person name="Joly D.L."/>
            <person name="van de Geest H.C."/>
            <person name="Bonants P.J.M."/>
            <person name="Smith D.S."/>
            <person name="Levesque C.A."/>
            <person name="van der Lee T.A.J."/>
        </authorList>
    </citation>
    <scope>NUCLEOTIDE SEQUENCE [LARGE SCALE GENOMIC DNA]</scope>
    <source>
        <strain evidence="2 3">JEL517</strain>
    </source>
</reference>
<dbReference type="GO" id="GO:0031146">
    <property type="term" value="P:SCF-dependent proteasomal ubiquitin-dependent protein catabolic process"/>
    <property type="evidence" value="ECO:0007669"/>
    <property type="project" value="TreeGrafter"/>
</dbReference>